<reference evidence="9 10" key="1">
    <citation type="submission" date="2018-04" db="EMBL/GenBank/DDBJ databases">
        <title>The genome of golden apple snail Pomacea canaliculata provides insight into stress tolerance and invasive adaptation.</title>
        <authorList>
            <person name="Liu C."/>
            <person name="Liu B."/>
            <person name="Ren Y."/>
            <person name="Zhang Y."/>
            <person name="Wang H."/>
            <person name="Li S."/>
            <person name="Jiang F."/>
            <person name="Yin L."/>
            <person name="Zhang G."/>
            <person name="Qian W."/>
            <person name="Fan W."/>
        </authorList>
    </citation>
    <scope>NUCLEOTIDE SEQUENCE [LARGE SCALE GENOMIC DNA]</scope>
    <source>
        <strain evidence="9">SZHN2017</strain>
        <tissue evidence="9">Muscle</tissue>
    </source>
</reference>
<dbReference type="Gene3D" id="1.10.10.60">
    <property type="entry name" value="Homeodomain-like"/>
    <property type="match status" value="1"/>
</dbReference>
<evidence type="ECO:0000256" key="3">
    <source>
        <dbReference type="ARBA" id="ARBA00023125"/>
    </source>
</evidence>
<dbReference type="InterPro" id="IPR001356">
    <property type="entry name" value="HD"/>
</dbReference>
<proteinExistence type="inferred from homology"/>
<dbReference type="GO" id="GO:0005634">
    <property type="term" value="C:nucleus"/>
    <property type="evidence" value="ECO:0007669"/>
    <property type="project" value="UniProtKB-SubCell"/>
</dbReference>
<comment type="subcellular location">
    <subcellularLocation>
        <location evidence="1 6">Nucleus</location>
    </subcellularLocation>
</comment>
<dbReference type="STRING" id="400727.A0A2T7NIE4"/>
<dbReference type="Pfam" id="PF05920">
    <property type="entry name" value="Homeobox_KN"/>
    <property type="match status" value="1"/>
</dbReference>
<dbReference type="PANTHER" id="PTHR11211">
    <property type="entry name" value="IROQUOIS-CLASS HOMEODOMAIN PROTEIN IRX"/>
    <property type="match status" value="1"/>
</dbReference>
<evidence type="ECO:0000259" key="8">
    <source>
        <dbReference type="PROSITE" id="PS50071"/>
    </source>
</evidence>
<feature type="DNA-binding region" description="Homeobox" evidence="6">
    <location>
        <begin position="160"/>
        <end position="219"/>
    </location>
</feature>
<feature type="domain" description="Homeobox" evidence="8">
    <location>
        <begin position="158"/>
        <end position="218"/>
    </location>
</feature>
<dbReference type="GO" id="GO:0030182">
    <property type="term" value="P:neuron differentiation"/>
    <property type="evidence" value="ECO:0007669"/>
    <property type="project" value="TreeGrafter"/>
</dbReference>
<dbReference type="GO" id="GO:0048468">
    <property type="term" value="P:cell development"/>
    <property type="evidence" value="ECO:0007669"/>
    <property type="project" value="TreeGrafter"/>
</dbReference>
<dbReference type="AlphaFoldDB" id="A0A2T7NIE4"/>
<keyword evidence="10" id="KW-1185">Reference proteome</keyword>
<evidence type="ECO:0000256" key="5">
    <source>
        <dbReference type="ARBA" id="ARBA00023242"/>
    </source>
</evidence>
<dbReference type="GO" id="GO:0000978">
    <property type="term" value="F:RNA polymerase II cis-regulatory region sequence-specific DNA binding"/>
    <property type="evidence" value="ECO:0007669"/>
    <property type="project" value="TreeGrafter"/>
</dbReference>
<evidence type="ECO:0000256" key="1">
    <source>
        <dbReference type="ARBA" id="ARBA00004123"/>
    </source>
</evidence>
<accession>A0A2T7NIE4</accession>
<sequence length="281" mass="31901">MHLISAAPAKNIMRAHPLARGCSKALWERPRCLLLVGWRVLLCVRACAGRFNSFPEPTFFVVEKSDPGSKSRRGTSEGRSWEVSAGLETVPTYLTPLPCTPHLVPLAIVSNNAHTQERRRTRPPSDDCRQGARLSTDRHGRGTRGKLMPLRCHGHQQRCQKKKRHPRKHQHPESLALRAPQEPVPDERREDHAGHHHQMTLTQVSTWFANARRRLKKENKMTWSPRNRSGDADGDGEGDDDDEDDAKSKDGDESNEKGDQKAREKEEVESSCKEKKGERRN</sequence>
<feature type="compositionally biased region" description="Basic and acidic residues" evidence="7">
    <location>
        <begin position="115"/>
        <end position="140"/>
    </location>
</feature>
<feature type="region of interest" description="Disordered" evidence="7">
    <location>
        <begin position="112"/>
        <end position="205"/>
    </location>
</feature>
<dbReference type="PROSITE" id="PS50071">
    <property type="entry name" value="HOMEOBOX_2"/>
    <property type="match status" value="1"/>
</dbReference>
<evidence type="ECO:0000256" key="7">
    <source>
        <dbReference type="SAM" id="MobiDB-lite"/>
    </source>
</evidence>
<evidence type="ECO:0000313" key="10">
    <source>
        <dbReference type="Proteomes" id="UP000245119"/>
    </source>
</evidence>
<comment type="similarity">
    <text evidence="2">Belongs to the TALE/IRO homeobox family.</text>
</comment>
<evidence type="ECO:0000256" key="2">
    <source>
        <dbReference type="ARBA" id="ARBA00008446"/>
    </source>
</evidence>
<keyword evidence="3 6" id="KW-0238">DNA-binding</keyword>
<keyword evidence="5 6" id="KW-0539">Nucleus</keyword>
<name>A0A2T7NIE4_POMCA</name>
<keyword evidence="4 6" id="KW-0371">Homeobox</keyword>
<feature type="compositionally biased region" description="Basic and acidic residues" evidence="7">
    <location>
        <begin position="246"/>
        <end position="281"/>
    </location>
</feature>
<protein>
    <recommendedName>
        <fullName evidence="8">Homeobox domain-containing protein</fullName>
    </recommendedName>
</protein>
<dbReference type="Proteomes" id="UP000245119">
    <property type="component" value="Linkage Group LG12"/>
</dbReference>
<dbReference type="InterPro" id="IPR008422">
    <property type="entry name" value="KN_HD"/>
</dbReference>
<feature type="region of interest" description="Disordered" evidence="7">
    <location>
        <begin position="218"/>
        <end position="281"/>
    </location>
</feature>
<feature type="compositionally biased region" description="Basic residues" evidence="7">
    <location>
        <begin position="152"/>
        <end position="170"/>
    </location>
</feature>
<dbReference type="InterPro" id="IPR009057">
    <property type="entry name" value="Homeodomain-like_sf"/>
</dbReference>
<dbReference type="PANTHER" id="PTHR11211:SF40">
    <property type="entry name" value="MIRROR, ISOFORM C"/>
    <property type="match status" value="1"/>
</dbReference>
<dbReference type="EMBL" id="PZQS01000012">
    <property type="protein sequence ID" value="PVD20947.1"/>
    <property type="molecule type" value="Genomic_DNA"/>
</dbReference>
<evidence type="ECO:0000256" key="6">
    <source>
        <dbReference type="PROSITE-ProRule" id="PRU00108"/>
    </source>
</evidence>
<evidence type="ECO:0000313" key="9">
    <source>
        <dbReference type="EMBL" id="PVD20947.1"/>
    </source>
</evidence>
<feature type="compositionally biased region" description="Acidic residues" evidence="7">
    <location>
        <begin position="232"/>
        <end position="245"/>
    </location>
</feature>
<dbReference type="SUPFAM" id="SSF46689">
    <property type="entry name" value="Homeodomain-like"/>
    <property type="match status" value="1"/>
</dbReference>
<dbReference type="GO" id="GO:0000981">
    <property type="term" value="F:DNA-binding transcription factor activity, RNA polymerase II-specific"/>
    <property type="evidence" value="ECO:0007669"/>
    <property type="project" value="TreeGrafter"/>
</dbReference>
<organism evidence="9 10">
    <name type="scientific">Pomacea canaliculata</name>
    <name type="common">Golden apple snail</name>
    <dbReference type="NCBI Taxonomy" id="400727"/>
    <lineage>
        <taxon>Eukaryota</taxon>
        <taxon>Metazoa</taxon>
        <taxon>Spiralia</taxon>
        <taxon>Lophotrochozoa</taxon>
        <taxon>Mollusca</taxon>
        <taxon>Gastropoda</taxon>
        <taxon>Caenogastropoda</taxon>
        <taxon>Architaenioglossa</taxon>
        <taxon>Ampullarioidea</taxon>
        <taxon>Ampullariidae</taxon>
        <taxon>Pomacea</taxon>
    </lineage>
</organism>
<gene>
    <name evidence="9" type="ORF">C0Q70_19110</name>
</gene>
<comment type="caution">
    <text evidence="9">The sequence shown here is derived from an EMBL/GenBank/DDBJ whole genome shotgun (WGS) entry which is preliminary data.</text>
</comment>
<evidence type="ECO:0000256" key="4">
    <source>
        <dbReference type="ARBA" id="ARBA00023155"/>
    </source>
</evidence>